<dbReference type="SFLD" id="SFLDG01065">
    <property type="entry name" value="anaerobic_coproporphyrinogen-I"/>
    <property type="match status" value="1"/>
</dbReference>
<dbReference type="SMART" id="SM00729">
    <property type="entry name" value="Elp3"/>
    <property type="match status" value="1"/>
</dbReference>
<accession>A0A388SBI5</accession>
<dbReference type="SFLD" id="SFLDF00288">
    <property type="entry name" value="HemN-like__clustered_with_nucl"/>
    <property type="match status" value="1"/>
</dbReference>
<dbReference type="GO" id="GO:0006779">
    <property type="term" value="P:porphyrin-containing compound biosynthetic process"/>
    <property type="evidence" value="ECO:0007669"/>
    <property type="project" value="InterPro"/>
</dbReference>
<evidence type="ECO:0000256" key="1">
    <source>
        <dbReference type="ARBA" id="ARBA00006100"/>
    </source>
</evidence>
<gene>
    <name evidence="4" type="ORF">MESMUL_09290</name>
</gene>
<dbReference type="SFLD" id="SFLDG01082">
    <property type="entry name" value="B12-binding_domain_containing"/>
    <property type="match status" value="1"/>
</dbReference>
<dbReference type="Gene3D" id="3.30.750.200">
    <property type="match status" value="1"/>
</dbReference>
<comment type="function">
    <text evidence="2">Probably acts as a heme chaperone, transferring heme to an unknown acceptor. Binds one molecule of heme per monomer, possibly covalently. Binds 1 [4Fe-4S] cluster. The cluster is coordinated with 3 cysteines and an exchangeable S-adenosyl-L-methionine.</text>
</comment>
<dbReference type="SUPFAM" id="SSF102114">
    <property type="entry name" value="Radical SAM enzymes"/>
    <property type="match status" value="1"/>
</dbReference>
<keyword evidence="2" id="KW-0349">Heme</keyword>
<keyword evidence="5" id="KW-1185">Reference proteome</keyword>
<feature type="domain" description="Radical SAM core" evidence="3">
    <location>
        <begin position="18"/>
        <end position="252"/>
    </location>
</feature>
<dbReference type="PANTHER" id="PTHR13932:SF5">
    <property type="entry name" value="RADICAL S-ADENOSYL METHIONINE DOMAIN-CONTAINING PROTEIN 1, MITOCHONDRIAL"/>
    <property type="match status" value="1"/>
</dbReference>
<evidence type="ECO:0000313" key="5">
    <source>
        <dbReference type="Proteomes" id="UP000266091"/>
    </source>
</evidence>
<dbReference type="InterPro" id="IPR007197">
    <property type="entry name" value="rSAM"/>
</dbReference>
<dbReference type="CDD" id="cd01335">
    <property type="entry name" value="Radical_SAM"/>
    <property type="match status" value="1"/>
</dbReference>
<keyword evidence="2" id="KW-0963">Cytoplasm</keyword>
<name>A0A388SBI5_9BURK</name>
<sequence>MVSRMKTLPGTGGVPVPESSRIPLSLYIHWPWCVRKCPYCDFNSRPVMGALPTETYVSLLLRDLESQLEYLRPGRRLETIYIGGGTPSLMAGKEIGTLLQGVRNLIEVSPECEISMEANPGTVESDSLIRYREAGVNRLSLGVQSFNDRELRILGRIHSADDARAAIRQAAAAFDNFNIDIMFGLPGETRESLAEDLREAIGSGSTHLSFYQLTIEEGTAFARRVPEGIPDPDTLAEMGDLVLSELARAGFRRYEVSGYAQEGRRCRHNLNYWGYGDYLAIGAGAHGKISDERGVFRYAQTGDPRRYMDNVRTLETPFQESRWVGRDELPFEFMLDGLRLTDGVTVQSFEERTGLGYSVIEPAVNEAVGEGLLTAESGRLVPTARGLDFLSDLQELFLP</sequence>
<dbReference type="SFLD" id="SFLDF00562">
    <property type="entry name" value="HemN-like__clustered_with_heat"/>
    <property type="match status" value="1"/>
</dbReference>
<keyword evidence="2" id="KW-0479">Metal-binding</keyword>
<dbReference type="PROSITE" id="PS51918">
    <property type="entry name" value="RADICAL_SAM"/>
    <property type="match status" value="1"/>
</dbReference>
<dbReference type="GO" id="GO:0046872">
    <property type="term" value="F:metal ion binding"/>
    <property type="evidence" value="ECO:0007669"/>
    <property type="project" value="UniProtKB-UniRule"/>
</dbReference>
<keyword evidence="2" id="KW-0411">Iron-sulfur</keyword>
<dbReference type="Pfam" id="PF06969">
    <property type="entry name" value="HemN_C"/>
    <property type="match status" value="1"/>
</dbReference>
<keyword evidence="2" id="KW-0949">S-adenosyl-L-methionine</keyword>
<accession>A0A401LJD5</accession>
<organism evidence="4 5">
    <name type="scientific">Mesosutterella multiformis</name>
    <dbReference type="NCBI Taxonomy" id="2259133"/>
    <lineage>
        <taxon>Bacteria</taxon>
        <taxon>Pseudomonadati</taxon>
        <taxon>Pseudomonadota</taxon>
        <taxon>Betaproteobacteria</taxon>
        <taxon>Burkholderiales</taxon>
        <taxon>Sutterellaceae</taxon>
        <taxon>Mesosutterella</taxon>
    </lineage>
</organism>
<evidence type="ECO:0000256" key="2">
    <source>
        <dbReference type="RuleBase" id="RU364116"/>
    </source>
</evidence>
<dbReference type="InterPro" id="IPR004559">
    <property type="entry name" value="HemW-like"/>
</dbReference>
<protein>
    <recommendedName>
        <fullName evidence="2">Heme chaperone HemW</fullName>
    </recommendedName>
</protein>
<dbReference type="InterPro" id="IPR010723">
    <property type="entry name" value="HemN_C"/>
</dbReference>
<dbReference type="SFLD" id="SFLDS00029">
    <property type="entry name" value="Radical_SAM"/>
    <property type="match status" value="1"/>
</dbReference>
<evidence type="ECO:0000259" key="3">
    <source>
        <dbReference type="PROSITE" id="PS51918"/>
    </source>
</evidence>
<dbReference type="NCBIfam" id="TIGR00539">
    <property type="entry name" value="hemN_rel"/>
    <property type="match status" value="1"/>
</dbReference>
<dbReference type="InterPro" id="IPR006638">
    <property type="entry name" value="Elp3/MiaA/NifB-like_rSAM"/>
</dbReference>
<comment type="caution">
    <text evidence="4">The sequence shown here is derived from an EMBL/GenBank/DDBJ whole genome shotgun (WGS) entry which is preliminary data.</text>
</comment>
<dbReference type="GO" id="GO:0004109">
    <property type="term" value="F:coproporphyrinogen oxidase activity"/>
    <property type="evidence" value="ECO:0007669"/>
    <property type="project" value="InterPro"/>
</dbReference>
<dbReference type="GO" id="GO:0005737">
    <property type="term" value="C:cytoplasm"/>
    <property type="evidence" value="ECO:0007669"/>
    <property type="project" value="UniProtKB-SubCell"/>
</dbReference>
<dbReference type="Pfam" id="PF04055">
    <property type="entry name" value="Radical_SAM"/>
    <property type="match status" value="1"/>
</dbReference>
<dbReference type="AlphaFoldDB" id="A0A388SBI5"/>
<dbReference type="PANTHER" id="PTHR13932">
    <property type="entry name" value="COPROPORPHYRINIGEN III OXIDASE"/>
    <property type="match status" value="1"/>
</dbReference>
<dbReference type="InterPro" id="IPR034505">
    <property type="entry name" value="Coproporphyrinogen-III_oxidase"/>
</dbReference>
<proteinExistence type="inferred from homology"/>
<dbReference type="Proteomes" id="UP000266091">
    <property type="component" value="Unassembled WGS sequence"/>
</dbReference>
<dbReference type="InterPro" id="IPR058240">
    <property type="entry name" value="rSAM_sf"/>
</dbReference>
<keyword evidence="2" id="KW-0408">Iron</keyword>
<dbReference type="EMBL" id="BGZJ01000001">
    <property type="protein sequence ID" value="GBO93575.1"/>
    <property type="molecule type" value="Genomic_DNA"/>
</dbReference>
<reference evidence="4 5" key="1">
    <citation type="journal article" date="2018" name="Int. J. Syst. Evol. Microbiol.">
        <title>Mesosutterella multiformis gen. nov., sp. nov., a member of the family Sutterellaceae and Sutterella megalosphaeroides sp. nov., isolated from human faeces.</title>
        <authorList>
            <person name="Sakamoto M."/>
            <person name="Ikeyama N."/>
            <person name="Kunihiro T."/>
            <person name="Iino T."/>
            <person name="Yuki M."/>
            <person name="Ohkuma M."/>
        </authorList>
    </citation>
    <scope>NUCLEOTIDE SEQUENCE [LARGE SCALE GENOMIC DNA]</scope>
    <source>
        <strain evidence="4 5">4NBBH2</strain>
    </source>
</reference>
<comment type="similarity">
    <text evidence="1">Belongs to the anaerobic coproporphyrinogen-III oxidase family. HemW subfamily.</text>
</comment>
<evidence type="ECO:0000313" key="4">
    <source>
        <dbReference type="EMBL" id="GBO93575.1"/>
    </source>
</evidence>
<comment type="subcellular location">
    <subcellularLocation>
        <location evidence="2">Cytoplasm</location>
    </subcellularLocation>
</comment>
<keyword evidence="2" id="KW-0004">4Fe-4S</keyword>
<dbReference type="GO" id="GO:0051539">
    <property type="term" value="F:4 iron, 4 sulfur cluster binding"/>
    <property type="evidence" value="ECO:0007669"/>
    <property type="project" value="UniProtKB-UniRule"/>
</dbReference>
<keyword evidence="2" id="KW-0143">Chaperone</keyword>